<proteinExistence type="predicted"/>
<dbReference type="EMBL" id="MPUH01000011">
    <property type="protein sequence ID" value="OMJ95465.1"/>
    <property type="molecule type" value="Genomic_DNA"/>
</dbReference>
<keyword evidence="1" id="KW-1133">Transmembrane helix</keyword>
<reference evidence="3 4" key="1">
    <citation type="submission" date="2016-11" db="EMBL/GenBank/DDBJ databases">
        <title>The macronuclear genome of Stentor coeruleus: a giant cell with tiny introns.</title>
        <authorList>
            <person name="Slabodnick M."/>
            <person name="Ruby J.G."/>
            <person name="Reiff S.B."/>
            <person name="Swart E.C."/>
            <person name="Gosai S."/>
            <person name="Prabakaran S."/>
            <person name="Witkowska E."/>
            <person name="Larue G.E."/>
            <person name="Fisher S."/>
            <person name="Freeman R.M."/>
            <person name="Gunawardena J."/>
            <person name="Chu W."/>
            <person name="Stover N.A."/>
            <person name="Gregory B.D."/>
            <person name="Nowacki M."/>
            <person name="Derisi J."/>
            <person name="Roy S.W."/>
            <person name="Marshall W.F."/>
            <person name="Sood P."/>
        </authorList>
    </citation>
    <scope>NUCLEOTIDE SEQUENCE [LARGE SCALE GENOMIC DNA]</scope>
    <source>
        <strain evidence="3">WM001</strain>
    </source>
</reference>
<evidence type="ECO:0000256" key="1">
    <source>
        <dbReference type="SAM" id="Phobius"/>
    </source>
</evidence>
<comment type="caution">
    <text evidence="3">The sequence shown here is derived from an EMBL/GenBank/DDBJ whole genome shotgun (WGS) entry which is preliminary data.</text>
</comment>
<sequence length="1575" mass="182291">MVLIFLVIFTGFCQDFLEINQEIQITESYVFQIRPTNYEYIILTSDFEDTSFYIKEGKIPTIYKFDHSCGNLCIIENDYHANSTIFLLIEGNGLFKISLSGTNSENAEQGKYMIGTLDKNQVKIYTYTPKSPVKGQALLKYPANSSATFFVSIDQLKSPKKLKSKNWSFGDFQTFTSSSIQAVFIFIQCKQTLDYTLIIDIGEPLAISSDVIFGQTLFNETTKYSYSIIPEEKYSLKLALFSGICEVYLNQQKITQVDEIDTFLSHPLNFFYSFTSISSIITISISCNKTSSYTLSLIRNLYQNSFLELGIPYIGNLNTSQSDYYLIPNFSEEIATIQIMSFIGLAKISLYECYENCILSESLDEVYSRTQDYSITEINIPVRNKIFGYLLEISRVLDMMMIYEVSVFTKSTVQLVRVSVPVIRTSEIYSVTKFRITSNENLNRNIYSKITTIFGSVENYIFHDSYESSGLFNAFKTSYSYFTNSITSFDYLHLLIHEFSYEFSMFHVVIDFSRNSGLLYEILIPGIKSFRDLLHGDPTSSVILNFYIPAKDYIIDSYVEFFKEVGNFQVFLIDTRNTEKILLELDNGKFYIKDIVVNKSPGSIVSIMVEGTEFYDNAIARFYAVYRIKSNKNLLANKDHQIVYESNNLKSDYVILIGKHHPTIKLSIAGNTSPATICGSFSKFKCDFSESFFELSPTSYLNNCPMLETALPFSTDFCELFITINSSEDIEIIYHEIYPTIYSMNIDYQYYKIIPQGSISIDTALIAPFDYKFNIHSVLGHGKISFNFTKYVGFFEREFYEKIEDYSIVEEIISGTWKGINLLYYNYYDYMIDYEYILSLYVLLECLSPRCVFFYEIKPTNHIMITPGKSYKGSTYKENKKYYSFYHTSKNEKIIIHLESNFGDADLGVNKVEYNQVGSYMWNTYTYNYDILIIYPDDPYFITDNISGEYLIAVHSSNWAIYTLKICSGDCGTYDISYNQPIDFLVNENSYKYYVYNHQVFSSFTIDVIPSSGNITFFISTSQIDDSYNVFPDFTTNKWSAANDSIITITTKDKNFCYMCAYVIAVYGFENSSCIISINHIYDYKILSPGKVELGKVDQGKWLFYSFYANKNSFVYFSLTSYSGNADLFINTQEIVNFDTAKWRNLQTEKINSLTIYPEEFEFDEGNFFIGVYGIADTEQGLFAYQKDDIIDLTLDNEICFNINSDRKIVFKSENHYKMYSALTCKIEMLNTDSFPDILLGYSYNNEIPSEELFESKYSIINSTDKKSLQITQTLPLLSYAYIKIISKIESAICIKCTISTTFYEIKQNDVILVVIPKNSQLISYKIKAINNDIMSIITKDCGFEYSFVIFPERNTFEIINYEIYNFEKYAVILNPIGVYWINIISQQYEEISIAMTVLQAKNATDTLIEPLYKINHAEFYKETYFVFWDPLVEQKGLLQKPLYNIFLTKKILEENSLCLLNNNIMRNTEKFSTNGSYIQVQTTKKYKFVYVVAEINTSLEVKTYALYNYGVIEFIESYYYVYVILATISAVVIFVGIYLGFKILKRKLHPVNEIELIQMNDFSKNIKKNSLNKS</sequence>
<dbReference type="OrthoDB" id="188939at2759"/>
<evidence type="ECO:0000313" key="3">
    <source>
        <dbReference type="EMBL" id="OMJ95465.1"/>
    </source>
</evidence>
<protein>
    <recommendedName>
        <fullName evidence="5">IgGFc-binding protein N-terminal domain-containing protein</fullName>
    </recommendedName>
</protein>
<feature type="signal peptide" evidence="2">
    <location>
        <begin position="1"/>
        <end position="15"/>
    </location>
</feature>
<keyword evidence="4" id="KW-1185">Reference proteome</keyword>
<evidence type="ECO:0000256" key="2">
    <source>
        <dbReference type="SAM" id="SignalP"/>
    </source>
</evidence>
<keyword evidence="1" id="KW-0472">Membrane</keyword>
<organism evidence="3 4">
    <name type="scientific">Stentor coeruleus</name>
    <dbReference type="NCBI Taxonomy" id="5963"/>
    <lineage>
        <taxon>Eukaryota</taxon>
        <taxon>Sar</taxon>
        <taxon>Alveolata</taxon>
        <taxon>Ciliophora</taxon>
        <taxon>Postciliodesmatophora</taxon>
        <taxon>Heterotrichea</taxon>
        <taxon>Heterotrichida</taxon>
        <taxon>Stentoridae</taxon>
        <taxon>Stentor</taxon>
    </lineage>
</organism>
<feature type="transmembrane region" description="Helical" evidence="1">
    <location>
        <begin position="1520"/>
        <end position="1542"/>
    </location>
</feature>
<name>A0A1R2D2H3_9CILI</name>
<keyword evidence="2" id="KW-0732">Signal</keyword>
<evidence type="ECO:0008006" key="5">
    <source>
        <dbReference type="Google" id="ProtNLM"/>
    </source>
</evidence>
<dbReference type="Proteomes" id="UP000187209">
    <property type="component" value="Unassembled WGS sequence"/>
</dbReference>
<feature type="chain" id="PRO_5013294641" description="IgGFc-binding protein N-terminal domain-containing protein" evidence="2">
    <location>
        <begin position="16"/>
        <end position="1575"/>
    </location>
</feature>
<dbReference type="Gene3D" id="2.60.120.380">
    <property type="match status" value="1"/>
</dbReference>
<gene>
    <name evidence="3" type="ORF">SteCoe_1054</name>
</gene>
<evidence type="ECO:0000313" key="4">
    <source>
        <dbReference type="Proteomes" id="UP000187209"/>
    </source>
</evidence>
<accession>A0A1R2D2H3</accession>
<keyword evidence="1" id="KW-0812">Transmembrane</keyword>